<dbReference type="EMBL" id="CYHH01000003">
    <property type="protein sequence ID" value="CUB06370.1"/>
    <property type="molecule type" value="Genomic_DNA"/>
</dbReference>
<evidence type="ECO:0000313" key="2">
    <source>
        <dbReference type="Proteomes" id="UP000182108"/>
    </source>
</evidence>
<sequence length="232" mass="24653">MATTVCSARPKKETSARLTEATWVAENDAMGEDIARFVQTLYLTRYGAHIAPPRGPFLALRDASGQVRAALALRRGEAPFFLEHYLDAPVHTFLPGGVRDGIVEVGSLAADVPGGARALVVTLTAFLAACRVQWVVFTARRELRNTFARLGIVLHPLAPAHPGRLPDGGAGWGSYYEGDPQVVAGEVAQGAGAVREMLAASGDGLLALWLRGLALGCGAGMRWKGERACTRH</sequence>
<dbReference type="InterPro" id="IPR016181">
    <property type="entry name" value="Acyl_CoA_acyltransferase"/>
</dbReference>
<proteinExistence type="predicted"/>
<gene>
    <name evidence="1" type="ORF">Ga0061068_103117</name>
</gene>
<name>A0A0K6ITD3_9PROT</name>
<reference evidence="2" key="1">
    <citation type="submission" date="2015-08" db="EMBL/GenBank/DDBJ databases">
        <authorList>
            <person name="Babu N.S."/>
            <person name="Beckwith C.J."/>
            <person name="Beseler K.G."/>
            <person name="Brison A."/>
            <person name="Carone J.V."/>
            <person name="Caskin T.P."/>
            <person name="Diamond M."/>
            <person name="Durham M.E."/>
            <person name="Foxe J.M."/>
            <person name="Go M."/>
            <person name="Henderson B.A."/>
            <person name="Jones I.B."/>
            <person name="McGettigan J.A."/>
            <person name="Micheletti S.J."/>
            <person name="Nasrallah M.E."/>
            <person name="Ortiz D."/>
            <person name="Piller C.R."/>
            <person name="Privatt S.R."/>
            <person name="Schneider S.L."/>
            <person name="Sharp S."/>
            <person name="Smith T.C."/>
            <person name="Stanton J.D."/>
            <person name="Ullery H.E."/>
            <person name="Wilson R.J."/>
            <person name="Serrano M.G."/>
            <person name="Buck G."/>
            <person name="Lee V."/>
            <person name="Wang Y."/>
            <person name="Carvalho R."/>
            <person name="Voegtly L."/>
            <person name="Shi R."/>
            <person name="Duckworth R."/>
            <person name="Johnson A."/>
            <person name="Loviza R."/>
            <person name="Walstead R."/>
            <person name="Shah Z."/>
            <person name="Kiflezghi M."/>
            <person name="Wade K."/>
            <person name="Ball S.L."/>
            <person name="Bradley K.W."/>
            <person name="Asai D.J."/>
            <person name="Bowman C.A."/>
            <person name="Russell D.A."/>
            <person name="Pope W.H."/>
            <person name="Jacobs-Sera D."/>
            <person name="Hendrix R.W."/>
            <person name="Hatfull G.F."/>
        </authorList>
    </citation>
    <scope>NUCLEOTIDE SEQUENCE [LARGE SCALE GENOMIC DNA]</scope>
    <source>
        <strain evidence="2">JCM 19170</strain>
    </source>
</reference>
<keyword evidence="2" id="KW-1185">Reference proteome</keyword>
<dbReference type="SUPFAM" id="SSF55729">
    <property type="entry name" value="Acyl-CoA N-acyltransferases (Nat)"/>
    <property type="match status" value="1"/>
</dbReference>
<dbReference type="InterPro" id="IPR022050">
    <property type="entry name" value="T_hemolysin"/>
</dbReference>
<evidence type="ECO:0000313" key="1">
    <source>
        <dbReference type="EMBL" id="CUB06370.1"/>
    </source>
</evidence>
<protein>
    <submittedName>
        <fullName evidence="1">Thermostable hemolysin</fullName>
    </submittedName>
</protein>
<dbReference type="Pfam" id="PF12261">
    <property type="entry name" value="T_hemolysin"/>
    <property type="match status" value="1"/>
</dbReference>
<accession>A0A0K6ITD3</accession>
<dbReference type="OrthoDB" id="7432757at2"/>
<organism evidence="1 2">
    <name type="scientific">Tepidiphilus thermophilus</name>
    <dbReference type="NCBI Taxonomy" id="876478"/>
    <lineage>
        <taxon>Bacteria</taxon>
        <taxon>Pseudomonadati</taxon>
        <taxon>Pseudomonadota</taxon>
        <taxon>Hydrogenophilia</taxon>
        <taxon>Hydrogenophilales</taxon>
        <taxon>Hydrogenophilaceae</taxon>
        <taxon>Tepidiphilus</taxon>
    </lineage>
</organism>
<dbReference type="Proteomes" id="UP000182108">
    <property type="component" value="Unassembled WGS sequence"/>
</dbReference>
<dbReference type="AlphaFoldDB" id="A0A0K6ITD3"/>
<dbReference type="RefSeq" id="WP_055423084.1">
    <property type="nucleotide sequence ID" value="NZ_CYHH01000003.1"/>
</dbReference>